<dbReference type="Pfam" id="PF11127">
    <property type="entry name" value="YgaP-like_TM"/>
    <property type="match status" value="1"/>
</dbReference>
<dbReference type="SUPFAM" id="SSF47384">
    <property type="entry name" value="Homodimeric domain of signal transducing histidine kinase"/>
    <property type="match status" value="1"/>
</dbReference>
<dbReference type="InterPro" id="IPR035965">
    <property type="entry name" value="PAS-like_dom_sf"/>
</dbReference>
<keyword evidence="6" id="KW-0902">Two-component regulatory system</keyword>
<dbReference type="Gene3D" id="3.30.450.20">
    <property type="entry name" value="PAS domain"/>
    <property type="match status" value="1"/>
</dbReference>
<keyword evidence="4" id="KW-0418">Kinase</keyword>
<reference evidence="10" key="1">
    <citation type="submission" date="2018-06" db="EMBL/GenBank/DDBJ databases">
        <authorList>
            <person name="Zhirakovskaya E."/>
        </authorList>
    </citation>
    <scope>NUCLEOTIDE SEQUENCE</scope>
</reference>
<keyword evidence="2" id="KW-0808">Transferase</keyword>
<gene>
    <name evidence="10" type="ORF">MNBD_GAMMA06-887</name>
</gene>
<dbReference type="GO" id="GO:0005524">
    <property type="term" value="F:ATP binding"/>
    <property type="evidence" value="ECO:0007669"/>
    <property type="project" value="UniProtKB-KW"/>
</dbReference>
<evidence type="ECO:0000256" key="8">
    <source>
        <dbReference type="SAM" id="Phobius"/>
    </source>
</evidence>
<dbReference type="InterPro" id="IPR021309">
    <property type="entry name" value="YgaP-like_TM"/>
</dbReference>
<dbReference type="SUPFAM" id="SSF55874">
    <property type="entry name" value="ATPase domain of HSP90 chaperone/DNA topoisomerase II/histidine kinase"/>
    <property type="match status" value="1"/>
</dbReference>
<dbReference type="Gene3D" id="6.10.140.1340">
    <property type="match status" value="1"/>
</dbReference>
<evidence type="ECO:0000256" key="6">
    <source>
        <dbReference type="ARBA" id="ARBA00023012"/>
    </source>
</evidence>
<dbReference type="Gene3D" id="3.30.565.10">
    <property type="entry name" value="Histidine kinase-like ATPase, C-terminal domain"/>
    <property type="match status" value="1"/>
</dbReference>
<keyword evidence="8" id="KW-0472">Membrane</keyword>
<keyword evidence="8" id="KW-1133">Transmembrane helix</keyword>
<dbReference type="CDD" id="cd00082">
    <property type="entry name" value="HisKA"/>
    <property type="match status" value="1"/>
</dbReference>
<evidence type="ECO:0000256" key="4">
    <source>
        <dbReference type="ARBA" id="ARBA00022777"/>
    </source>
</evidence>
<dbReference type="InterPro" id="IPR005467">
    <property type="entry name" value="His_kinase_dom"/>
</dbReference>
<feature type="transmembrane region" description="Helical" evidence="8">
    <location>
        <begin position="48"/>
        <end position="65"/>
    </location>
</feature>
<dbReference type="InterPro" id="IPR036890">
    <property type="entry name" value="HATPase_C_sf"/>
</dbReference>
<dbReference type="SMART" id="SM00387">
    <property type="entry name" value="HATPase_c"/>
    <property type="match status" value="1"/>
</dbReference>
<evidence type="ECO:0000259" key="9">
    <source>
        <dbReference type="PROSITE" id="PS50109"/>
    </source>
</evidence>
<keyword evidence="7" id="KW-0175">Coiled coil</keyword>
<feature type="domain" description="Histidine kinase" evidence="9">
    <location>
        <begin position="269"/>
        <end position="482"/>
    </location>
</feature>
<dbReference type="SMART" id="SM00388">
    <property type="entry name" value="HisKA"/>
    <property type="match status" value="1"/>
</dbReference>
<dbReference type="InterPro" id="IPR003594">
    <property type="entry name" value="HATPase_dom"/>
</dbReference>
<dbReference type="InterPro" id="IPR036097">
    <property type="entry name" value="HisK_dim/P_sf"/>
</dbReference>
<keyword evidence="3" id="KW-0547">Nucleotide-binding</keyword>
<accession>A0A3B0W7Y9</accession>
<evidence type="ECO:0000256" key="1">
    <source>
        <dbReference type="ARBA" id="ARBA00022553"/>
    </source>
</evidence>
<evidence type="ECO:0000256" key="5">
    <source>
        <dbReference type="ARBA" id="ARBA00022840"/>
    </source>
</evidence>
<dbReference type="AlphaFoldDB" id="A0A3B0W7Y9"/>
<dbReference type="Gene3D" id="1.10.287.130">
    <property type="match status" value="1"/>
</dbReference>
<dbReference type="InterPro" id="IPR004358">
    <property type="entry name" value="Sig_transdc_His_kin-like_C"/>
</dbReference>
<dbReference type="PROSITE" id="PS50109">
    <property type="entry name" value="HIS_KIN"/>
    <property type="match status" value="1"/>
</dbReference>
<dbReference type="EMBL" id="UOFD01000031">
    <property type="protein sequence ID" value="VAW51431.1"/>
    <property type="molecule type" value="Genomic_DNA"/>
</dbReference>
<proteinExistence type="predicted"/>
<sequence>MNVIDKRNAATSVAYTQDNKAEASAYLRLDRSDAMVSEKTKKRYIEPIIRTIAGVYILVFSLLLFKGSSLAILWLGFLLFLGFNLFQSGLSGFCLMERFLKLIGLTSELDDIKSLSGDLKLTTDQQANYLDTLNLLNEAVVELTSDGYIISASDGWARLTGKKIDITLKRSLRSFFIEQDQPLLNNLHDRLKRQTSHTLRFNLRLRADAHRAKWINANFTLTDSGVSPIIKGILSDVSDVKNLENERQQIQQELTHTRRLSNLGEMAAGLSHELNQPLAAINLYIQGCLKRLEDKPAIDPEIIEAMHSAQAQAKRAGNIIEQVRSFVRKAPLNKNDTAINDLIAETMHLLDVDPDVQDIEFHYELANDLPFILLDRLQIQQVLVNLVYNAIDSMPEQERKIIILRAQQQANTVVVEVIDNGKGVPKNIAKNMFEAFVTGREDGLGLGLAICRSIIELHGGTLQHENNEAGGSCFRFSLPIQIG</sequence>
<keyword evidence="8" id="KW-0812">Transmembrane</keyword>
<dbReference type="PRINTS" id="PR00344">
    <property type="entry name" value="BCTRLSENSOR"/>
</dbReference>
<dbReference type="InterPro" id="IPR003661">
    <property type="entry name" value="HisK_dim/P_dom"/>
</dbReference>
<dbReference type="SUPFAM" id="SSF55785">
    <property type="entry name" value="PYP-like sensor domain (PAS domain)"/>
    <property type="match status" value="1"/>
</dbReference>
<name>A0A3B0W7Y9_9ZZZZ</name>
<dbReference type="PANTHER" id="PTHR43065:SF10">
    <property type="entry name" value="PEROXIDE STRESS-ACTIVATED HISTIDINE KINASE MAK3"/>
    <property type="match status" value="1"/>
</dbReference>
<evidence type="ECO:0000313" key="10">
    <source>
        <dbReference type="EMBL" id="VAW51431.1"/>
    </source>
</evidence>
<dbReference type="GO" id="GO:0000155">
    <property type="term" value="F:phosphorelay sensor kinase activity"/>
    <property type="evidence" value="ECO:0007669"/>
    <property type="project" value="InterPro"/>
</dbReference>
<dbReference type="InterPro" id="IPR000014">
    <property type="entry name" value="PAS"/>
</dbReference>
<evidence type="ECO:0000256" key="7">
    <source>
        <dbReference type="SAM" id="Coils"/>
    </source>
</evidence>
<dbReference type="Pfam" id="PF02518">
    <property type="entry name" value="HATPase_c"/>
    <property type="match status" value="1"/>
</dbReference>
<dbReference type="PANTHER" id="PTHR43065">
    <property type="entry name" value="SENSOR HISTIDINE KINASE"/>
    <property type="match status" value="1"/>
</dbReference>
<feature type="coiled-coil region" evidence="7">
    <location>
        <begin position="233"/>
        <end position="260"/>
    </location>
</feature>
<keyword evidence="5" id="KW-0067">ATP-binding</keyword>
<evidence type="ECO:0000256" key="2">
    <source>
        <dbReference type="ARBA" id="ARBA00022679"/>
    </source>
</evidence>
<organism evidence="10">
    <name type="scientific">hydrothermal vent metagenome</name>
    <dbReference type="NCBI Taxonomy" id="652676"/>
    <lineage>
        <taxon>unclassified sequences</taxon>
        <taxon>metagenomes</taxon>
        <taxon>ecological metagenomes</taxon>
    </lineage>
</organism>
<protein>
    <recommendedName>
        <fullName evidence="9">Histidine kinase domain-containing protein</fullName>
    </recommendedName>
</protein>
<keyword evidence="1" id="KW-0597">Phosphoprotein</keyword>
<evidence type="ECO:0000256" key="3">
    <source>
        <dbReference type="ARBA" id="ARBA00022741"/>
    </source>
</evidence>
<dbReference type="Pfam" id="PF00512">
    <property type="entry name" value="HisKA"/>
    <property type="match status" value="1"/>
</dbReference>
<dbReference type="CDD" id="cd00130">
    <property type="entry name" value="PAS"/>
    <property type="match status" value="1"/>
</dbReference>